<name>A0ABT1HW58_STRSD</name>
<feature type="transmembrane region" description="Helical" evidence="2">
    <location>
        <begin position="182"/>
        <end position="203"/>
    </location>
</feature>
<protein>
    <recommendedName>
        <fullName evidence="3">DUF6545 domain-containing protein</fullName>
    </recommendedName>
</protein>
<evidence type="ECO:0000256" key="1">
    <source>
        <dbReference type="SAM" id="MobiDB-lite"/>
    </source>
</evidence>
<dbReference type="Pfam" id="PF20182">
    <property type="entry name" value="DUF6545"/>
    <property type="match status" value="1"/>
</dbReference>
<dbReference type="RefSeq" id="WP_253670637.1">
    <property type="nucleotide sequence ID" value="NZ_JAMTCP010000019.1"/>
</dbReference>
<keyword evidence="2" id="KW-0812">Transmembrane</keyword>
<comment type="caution">
    <text evidence="4">The sequence shown here is derived from an EMBL/GenBank/DDBJ whole genome shotgun (WGS) entry which is preliminary data.</text>
</comment>
<feature type="region of interest" description="Disordered" evidence="1">
    <location>
        <begin position="348"/>
        <end position="371"/>
    </location>
</feature>
<organism evidence="4 5">
    <name type="scientific">Streptoalloteichus tenebrarius (strain ATCC 17920 / DSM 40477 / JCM 4838 / CBS 697.72 / NBRC 16177 / NCIMB 11028 / NRRL B-12390 / A12253. 1 / ISP 5477)</name>
    <name type="common">Streptomyces tenebrarius</name>
    <dbReference type="NCBI Taxonomy" id="1933"/>
    <lineage>
        <taxon>Bacteria</taxon>
        <taxon>Bacillati</taxon>
        <taxon>Actinomycetota</taxon>
        <taxon>Actinomycetes</taxon>
        <taxon>Pseudonocardiales</taxon>
        <taxon>Pseudonocardiaceae</taxon>
        <taxon>Streptoalloteichus</taxon>
    </lineage>
</organism>
<feature type="domain" description="DUF6545" evidence="3">
    <location>
        <begin position="248"/>
        <end position="389"/>
    </location>
</feature>
<evidence type="ECO:0000256" key="2">
    <source>
        <dbReference type="SAM" id="Phobius"/>
    </source>
</evidence>
<keyword evidence="5" id="KW-1185">Reference proteome</keyword>
<feature type="transmembrane region" description="Helical" evidence="2">
    <location>
        <begin position="32"/>
        <end position="50"/>
    </location>
</feature>
<feature type="transmembrane region" description="Helical" evidence="2">
    <location>
        <begin position="142"/>
        <end position="161"/>
    </location>
</feature>
<dbReference type="InterPro" id="IPR046675">
    <property type="entry name" value="DUF6545"/>
</dbReference>
<evidence type="ECO:0000313" key="4">
    <source>
        <dbReference type="EMBL" id="MCP2259756.1"/>
    </source>
</evidence>
<proteinExistence type="predicted"/>
<feature type="transmembrane region" description="Helical" evidence="2">
    <location>
        <begin position="215"/>
        <end position="237"/>
    </location>
</feature>
<dbReference type="Proteomes" id="UP001205311">
    <property type="component" value="Unassembled WGS sequence"/>
</dbReference>
<feature type="transmembrane region" description="Helical" evidence="2">
    <location>
        <begin position="104"/>
        <end position="122"/>
    </location>
</feature>
<gene>
    <name evidence="4" type="ORF">LX15_003462</name>
</gene>
<accession>A0ABT1HW58</accession>
<dbReference type="NCBIfam" id="NF042915">
    <property type="entry name" value="MAB_1171c_fam"/>
    <property type="match status" value="1"/>
</dbReference>
<reference evidence="4 5" key="1">
    <citation type="submission" date="2022-06" db="EMBL/GenBank/DDBJ databases">
        <title>Genomic Encyclopedia of Archaeal and Bacterial Type Strains, Phase II (KMG-II): from individual species to whole genera.</title>
        <authorList>
            <person name="Goeker M."/>
        </authorList>
    </citation>
    <scope>NUCLEOTIDE SEQUENCE [LARGE SCALE GENOMIC DNA]</scope>
    <source>
        <strain evidence="4 5">DSM 40477</strain>
    </source>
</reference>
<dbReference type="InterPro" id="IPR050039">
    <property type="entry name" value="MAB_1171c-like"/>
</dbReference>
<keyword evidence="2" id="KW-1133">Transmembrane helix</keyword>
<keyword evidence="2" id="KW-0472">Membrane</keyword>
<sequence>MHHVLYPLCAAAAWTAFLYKLRDRRRQAGNPALTAVCVAFLLLAVVFTVSSPSVWEGLDRLVGVPNLSTLVSQGCVVAFSATVQVMLLFWVHPRERAVVKVRRRLLGVAVALAVMTVLFGTTAPREERSTDFVVHYSANPNYALYLVFYVSAFAVGLVDTTRIGWRYARDAPRPWLRRGLRATAVGAAVGLGYCAVRIANVVAPLVGLDMRPWEVLAPLCASVGALLVVIGLTVPAWGPHLSGLPALARRYLDYQRLTPLWRAVALRSSPEVVLDPPVFRALEWLRLRDLDFHLYRRVIEIRDGRLALRPHLDRRVAAVADRLGRAAGLPADDLLAVVEAARLAAAVRDKARGSPPTGDPPADGHEQPGGADLSTEIAWLVRVSRAYRRSPVVRAALAEAR</sequence>
<evidence type="ECO:0000259" key="3">
    <source>
        <dbReference type="Pfam" id="PF20182"/>
    </source>
</evidence>
<evidence type="ECO:0000313" key="5">
    <source>
        <dbReference type="Proteomes" id="UP001205311"/>
    </source>
</evidence>
<dbReference type="EMBL" id="JAMTCP010000019">
    <property type="protein sequence ID" value="MCP2259756.1"/>
    <property type="molecule type" value="Genomic_DNA"/>
</dbReference>
<feature type="transmembrane region" description="Helical" evidence="2">
    <location>
        <begin position="70"/>
        <end position="92"/>
    </location>
</feature>